<dbReference type="RefSeq" id="WP_353064293.1">
    <property type="nucleotide sequence ID" value="NZ_CP132942.1"/>
</dbReference>
<evidence type="ECO:0000259" key="1">
    <source>
        <dbReference type="Pfam" id="PF18914"/>
    </source>
</evidence>
<organism evidence="2">
    <name type="scientific">Tunturiibacter psychrotolerans</name>
    <dbReference type="NCBI Taxonomy" id="3069686"/>
    <lineage>
        <taxon>Bacteria</taxon>
        <taxon>Pseudomonadati</taxon>
        <taxon>Acidobacteriota</taxon>
        <taxon>Terriglobia</taxon>
        <taxon>Terriglobales</taxon>
        <taxon>Acidobacteriaceae</taxon>
        <taxon>Tunturiibacter</taxon>
    </lineage>
</organism>
<evidence type="ECO:0000313" key="2">
    <source>
        <dbReference type="EMBL" id="XCB33456.1"/>
    </source>
</evidence>
<name>A0AAU7ZRA4_9BACT</name>
<gene>
    <name evidence="2" type="ORF">RBB77_00845</name>
</gene>
<accession>A0AAU7ZRA4</accession>
<protein>
    <submittedName>
        <fullName evidence="2">DUF5666 domain-containing protein</fullName>
    </submittedName>
</protein>
<dbReference type="EMBL" id="CP132942">
    <property type="protein sequence ID" value="XCB33456.1"/>
    <property type="molecule type" value="Genomic_DNA"/>
</dbReference>
<proteinExistence type="predicted"/>
<reference evidence="2" key="2">
    <citation type="journal article" date="2024" name="Environ. Microbiol.">
        <title>Genome analysis and description of Tunturibacter gen. nov. expands the diversity of Terriglobia in tundra soils.</title>
        <authorList>
            <person name="Messyasz A."/>
            <person name="Mannisto M.K."/>
            <person name="Kerkhof L.J."/>
            <person name="Haggblom M.M."/>
        </authorList>
    </citation>
    <scope>NUCLEOTIDE SEQUENCE</scope>
    <source>
        <strain evidence="2">X5P6</strain>
    </source>
</reference>
<dbReference type="InterPro" id="IPR043724">
    <property type="entry name" value="DUF5666"/>
</dbReference>
<dbReference type="KEGG" id="tpsc:RBB77_00845"/>
<sequence length="437" mass="45430">MASSTANDQLSAFTTTLLSLTLTNQAGKTVNVLTSPVSEEFIHLNGHVEPIATVSIPQDTYVSASATYGGATNVCSAQYPGTSNTDYFISEANETINLPNSITVDGTAMGLLLDLKVDPYPGQCPTAAEFPSAPPVTSAFDLTPLTIAAQPTNSTNGLALGLEGTISSVGSGATELSVNGLVTSQTPPTWQVSLNSSTVLQGISGASQLAAGVPVDMDVALQQDGSLVATRVSAISTETTNLTVAGGPLTLVSNTTPVADLIGQAQQGYLPTGLGGFGYVNFDNSQFQTSGQYKNLTSLPFTPTFNSATVVPGQAVTVTTQATANLPDPLYFPLTAMVLRPQTINGTVTSISNQGSFTEYTVTLQPYDLFPEFAVQPGQTTLLTNPNTVVVYADNNTQMLNKASLAAGSIFRFYGLVFNDNGTLRMDCAQINDGVTE</sequence>
<dbReference type="Pfam" id="PF18914">
    <property type="entry name" value="DUF5666"/>
    <property type="match status" value="1"/>
</dbReference>
<feature type="domain" description="DUF5666" evidence="1">
    <location>
        <begin position="163"/>
        <end position="232"/>
    </location>
</feature>
<reference evidence="2" key="1">
    <citation type="submission" date="2023-08" db="EMBL/GenBank/DDBJ databases">
        <authorList>
            <person name="Messyasz A."/>
            <person name="Mannisto M.K."/>
            <person name="Kerkhof L.J."/>
            <person name="Haggblom M."/>
        </authorList>
    </citation>
    <scope>NUCLEOTIDE SEQUENCE</scope>
    <source>
        <strain evidence="2">X5P6</strain>
    </source>
</reference>
<dbReference type="AlphaFoldDB" id="A0AAU7ZRA4"/>